<organism evidence="1 2">
    <name type="scientific">Gossypium trilobum</name>
    <dbReference type="NCBI Taxonomy" id="34281"/>
    <lineage>
        <taxon>Eukaryota</taxon>
        <taxon>Viridiplantae</taxon>
        <taxon>Streptophyta</taxon>
        <taxon>Embryophyta</taxon>
        <taxon>Tracheophyta</taxon>
        <taxon>Spermatophyta</taxon>
        <taxon>Magnoliopsida</taxon>
        <taxon>eudicotyledons</taxon>
        <taxon>Gunneridae</taxon>
        <taxon>Pentapetalae</taxon>
        <taxon>rosids</taxon>
        <taxon>malvids</taxon>
        <taxon>Malvales</taxon>
        <taxon>Malvaceae</taxon>
        <taxon>Malvoideae</taxon>
        <taxon>Gossypium</taxon>
    </lineage>
</organism>
<proteinExistence type="predicted"/>
<accession>A0A7J9EY55</accession>
<keyword evidence="2" id="KW-1185">Reference proteome</keyword>
<evidence type="ECO:0000313" key="1">
    <source>
        <dbReference type="EMBL" id="MBA0777960.1"/>
    </source>
</evidence>
<name>A0A7J9EY55_9ROSI</name>
<sequence>MHAPMDEDVRSTFPLRLVSMGSPQGIQEHVRVANQHMLYGLYRSILEP</sequence>
<gene>
    <name evidence="1" type="ORF">Gotri_005906</name>
</gene>
<dbReference type="Proteomes" id="UP000593568">
    <property type="component" value="Unassembled WGS sequence"/>
</dbReference>
<evidence type="ECO:0000313" key="2">
    <source>
        <dbReference type="Proteomes" id="UP000593568"/>
    </source>
</evidence>
<protein>
    <submittedName>
        <fullName evidence="1">Uncharacterized protein</fullName>
    </submittedName>
</protein>
<dbReference type="EMBL" id="JABEZW010000010">
    <property type="protein sequence ID" value="MBA0777960.1"/>
    <property type="molecule type" value="Genomic_DNA"/>
</dbReference>
<dbReference type="AlphaFoldDB" id="A0A7J9EY55"/>
<reference evidence="1 2" key="1">
    <citation type="journal article" date="2019" name="Genome Biol. Evol.">
        <title>Insights into the evolution of the New World diploid cottons (Gossypium, subgenus Houzingenia) based on genome sequencing.</title>
        <authorList>
            <person name="Grover C.E."/>
            <person name="Arick M.A. 2nd"/>
            <person name="Thrash A."/>
            <person name="Conover J.L."/>
            <person name="Sanders W.S."/>
            <person name="Peterson D.G."/>
            <person name="Frelichowski J.E."/>
            <person name="Scheffler J.A."/>
            <person name="Scheffler B.E."/>
            <person name="Wendel J.F."/>
        </authorList>
    </citation>
    <scope>NUCLEOTIDE SEQUENCE [LARGE SCALE GENOMIC DNA]</scope>
    <source>
        <strain evidence="1">8</strain>
        <tissue evidence="1">Leaf</tissue>
    </source>
</reference>
<comment type="caution">
    <text evidence="1">The sequence shown here is derived from an EMBL/GenBank/DDBJ whole genome shotgun (WGS) entry which is preliminary data.</text>
</comment>